<reference evidence="6 7" key="1">
    <citation type="journal article" date="2013" name="Genome Announc.">
        <title>Draft Genome Sequence of Sphingobium ummariense Strain RL-3, a Hexachlorocyclohexane-Degrading Bacterium.</title>
        <authorList>
            <person name="Kohli P."/>
            <person name="Dua A."/>
            <person name="Sangwan N."/>
            <person name="Oldach P."/>
            <person name="Khurana J.P."/>
            <person name="Lal R."/>
        </authorList>
    </citation>
    <scope>NUCLEOTIDE SEQUENCE [LARGE SCALE GENOMIC DNA]</scope>
    <source>
        <strain evidence="6 7">RL-3</strain>
    </source>
</reference>
<dbReference type="eggNOG" id="COG1051">
    <property type="taxonomic scope" value="Bacteria"/>
</dbReference>
<dbReference type="PANTHER" id="PTHR11839:SF22">
    <property type="entry name" value="NUDIX HYDROLASE 26, CHLOROPLASTIC"/>
    <property type="match status" value="1"/>
</dbReference>
<dbReference type="AlphaFoldDB" id="T0KA05"/>
<dbReference type="CDD" id="cd03671">
    <property type="entry name" value="NUDIX_Ap4A_hydrolase_plant_like"/>
    <property type="match status" value="1"/>
</dbReference>
<organism evidence="6 7">
    <name type="scientific">Sphingobium ummariense RL-3</name>
    <dbReference type="NCBI Taxonomy" id="1346791"/>
    <lineage>
        <taxon>Bacteria</taxon>
        <taxon>Pseudomonadati</taxon>
        <taxon>Pseudomonadota</taxon>
        <taxon>Alphaproteobacteria</taxon>
        <taxon>Sphingomonadales</taxon>
        <taxon>Sphingomonadaceae</taxon>
        <taxon>Sphingobium</taxon>
    </lineage>
</organism>
<dbReference type="PROSITE" id="PS51462">
    <property type="entry name" value="NUDIX"/>
    <property type="match status" value="1"/>
</dbReference>
<dbReference type="EMBL" id="AUWY01000125">
    <property type="protein sequence ID" value="EQB30183.1"/>
    <property type="molecule type" value="Genomic_DNA"/>
</dbReference>
<dbReference type="STRING" id="1346791.M529_21150"/>
<comment type="cofactor">
    <cofactor evidence="4">
        <name>a divalent metal cation</name>
        <dbReference type="ChEBI" id="CHEBI:60240"/>
    </cofactor>
</comment>
<dbReference type="NCBIfam" id="NF001938">
    <property type="entry name" value="PRK00714.1-5"/>
    <property type="match status" value="1"/>
</dbReference>
<dbReference type="PRINTS" id="PR00502">
    <property type="entry name" value="NUDIXFAMILY"/>
</dbReference>
<protein>
    <recommendedName>
        <fullName evidence="4">RNA pyrophosphohydrolase</fullName>
        <ecNumber evidence="4">3.6.1.-</ecNumber>
    </recommendedName>
    <alternativeName>
        <fullName evidence="4">(Di)nucleoside polyphosphate hydrolase</fullName>
    </alternativeName>
</protein>
<dbReference type="PROSITE" id="PS00893">
    <property type="entry name" value="NUDIX_BOX"/>
    <property type="match status" value="1"/>
</dbReference>
<evidence type="ECO:0000256" key="3">
    <source>
        <dbReference type="ARBA" id="ARBA00022801"/>
    </source>
</evidence>
<dbReference type="GO" id="GO:0034432">
    <property type="term" value="F:bis(5'-adenosyl)-pentaphosphatase activity"/>
    <property type="evidence" value="ECO:0007669"/>
    <property type="project" value="TreeGrafter"/>
</dbReference>
<keyword evidence="7" id="KW-1185">Reference proteome</keyword>
<dbReference type="InterPro" id="IPR015797">
    <property type="entry name" value="NUDIX_hydrolase-like_dom_sf"/>
</dbReference>
<evidence type="ECO:0000256" key="4">
    <source>
        <dbReference type="HAMAP-Rule" id="MF_00298"/>
    </source>
</evidence>
<dbReference type="InterPro" id="IPR022927">
    <property type="entry name" value="RppH"/>
</dbReference>
<evidence type="ECO:0000256" key="2">
    <source>
        <dbReference type="ARBA" id="ARBA00001946"/>
    </source>
</evidence>
<dbReference type="HAMAP" id="MF_00298">
    <property type="entry name" value="Nudix_RppH"/>
    <property type="match status" value="1"/>
</dbReference>
<dbReference type="InterPro" id="IPR000086">
    <property type="entry name" value="NUDIX_hydrolase_dom"/>
</dbReference>
<dbReference type="GO" id="GO:0019693">
    <property type="term" value="P:ribose phosphate metabolic process"/>
    <property type="evidence" value="ECO:0007669"/>
    <property type="project" value="TreeGrafter"/>
</dbReference>
<dbReference type="Proteomes" id="UP000015523">
    <property type="component" value="Unassembled WGS sequence"/>
</dbReference>
<evidence type="ECO:0000256" key="1">
    <source>
        <dbReference type="ARBA" id="ARBA00001936"/>
    </source>
</evidence>
<dbReference type="InterPro" id="IPR020084">
    <property type="entry name" value="NUDIX_hydrolase_CS"/>
</dbReference>
<dbReference type="PATRIC" id="fig|1346791.3.peg.4092"/>
<sequence length="188" mass="21181">MDADDGGAYSDVPRFAVVGPARDAGVKMASMPKDSELGYRPCVGIMLVNMDGKVFVGQRLDSSVEAWQMPQGGIDEGEDAKAAALRELGEETGIVRDHVEIIAKARDEHFYDLPPELIGKLWGGKYRGQRQFWFLARFLGTDGDIDIHTTHPEFQNWKWTAPDTLPDLIVPFKRKLYRDILQEFKDLI</sequence>
<proteinExistence type="inferred from homology"/>
<dbReference type="InterPro" id="IPR020476">
    <property type="entry name" value="Nudix_hydrolase"/>
</dbReference>
<dbReference type="GO" id="GO:0006753">
    <property type="term" value="P:nucleoside phosphate metabolic process"/>
    <property type="evidence" value="ECO:0007669"/>
    <property type="project" value="TreeGrafter"/>
</dbReference>
<accession>T0KA05</accession>
<gene>
    <name evidence="4" type="primary">rppH</name>
    <name evidence="4" type="synonym">nudH</name>
    <name evidence="6" type="ORF">M529_21150</name>
</gene>
<dbReference type="Pfam" id="PF00293">
    <property type="entry name" value="NUDIX"/>
    <property type="match status" value="1"/>
</dbReference>
<evidence type="ECO:0000259" key="5">
    <source>
        <dbReference type="PROSITE" id="PS51462"/>
    </source>
</evidence>
<comment type="cofactor">
    <cofactor evidence="1">
        <name>Mn(2+)</name>
        <dbReference type="ChEBI" id="CHEBI:29035"/>
    </cofactor>
</comment>
<dbReference type="GO" id="GO:0008893">
    <property type="term" value="F:guanosine-3',5'-bis(diphosphate) 3'-diphosphatase activity"/>
    <property type="evidence" value="ECO:0007669"/>
    <property type="project" value="TreeGrafter"/>
</dbReference>
<evidence type="ECO:0000313" key="6">
    <source>
        <dbReference type="EMBL" id="EQB30183.1"/>
    </source>
</evidence>
<dbReference type="PANTHER" id="PTHR11839">
    <property type="entry name" value="UDP/ADP-SUGAR PYROPHOSPHATASE"/>
    <property type="match status" value="1"/>
</dbReference>
<comment type="cofactor">
    <cofactor evidence="2">
        <name>Mg(2+)</name>
        <dbReference type="ChEBI" id="CHEBI:18420"/>
    </cofactor>
</comment>
<comment type="similarity">
    <text evidence="4">Belongs to the Nudix hydrolase family. RppH subfamily.</text>
</comment>
<dbReference type="Gene3D" id="3.90.79.10">
    <property type="entry name" value="Nucleoside Triphosphate Pyrophosphohydrolase"/>
    <property type="match status" value="1"/>
</dbReference>
<feature type="short sequence motif" description="Nudix box" evidence="4">
    <location>
        <begin position="72"/>
        <end position="93"/>
    </location>
</feature>
<dbReference type="EC" id="3.6.1.-" evidence="4"/>
<comment type="caution">
    <text evidence="6">The sequence shown here is derived from an EMBL/GenBank/DDBJ whole genome shotgun (WGS) entry which is preliminary data.</text>
</comment>
<evidence type="ECO:0000313" key="7">
    <source>
        <dbReference type="Proteomes" id="UP000015523"/>
    </source>
</evidence>
<keyword evidence="3 4" id="KW-0378">Hydrolase</keyword>
<feature type="domain" description="Nudix hydrolase" evidence="5">
    <location>
        <begin position="38"/>
        <end position="182"/>
    </location>
</feature>
<dbReference type="SUPFAM" id="SSF55811">
    <property type="entry name" value="Nudix"/>
    <property type="match status" value="1"/>
</dbReference>
<comment type="function">
    <text evidence="4">Accelerates the degradation of transcripts by removing pyrophosphate from the 5'-end of triphosphorylated RNA, leading to a more labile monophosphorylated state that can stimulate subsequent ribonuclease cleavage.</text>
</comment>
<name>T0KA05_9SPHN</name>